<keyword evidence="2" id="KW-1185">Reference proteome</keyword>
<proteinExistence type="predicted"/>
<organism evidence="1 2">
    <name type="scientific">Ehrlichia muris AS145</name>
    <dbReference type="NCBI Taxonomy" id="1423892"/>
    <lineage>
        <taxon>Bacteria</taxon>
        <taxon>Pseudomonadati</taxon>
        <taxon>Pseudomonadota</taxon>
        <taxon>Alphaproteobacteria</taxon>
        <taxon>Rickettsiales</taxon>
        <taxon>Anaplasmataceae</taxon>
        <taxon>Ehrlichia</taxon>
    </lineage>
</organism>
<reference evidence="1 2" key="1">
    <citation type="journal article" date="2014" name="Genome Announc.">
        <title>Complete Genome Sequence of Ehrlichia muris Strain AS145T, a Model Monocytotropic Ehrlichia Strain.</title>
        <authorList>
            <person name="Thirumalapura N.R."/>
            <person name="Qin X."/>
            <person name="Kuriakose J.A."/>
            <person name="Walker D.H."/>
        </authorList>
    </citation>
    <scope>NUCLEOTIDE SEQUENCE [LARGE SCALE GENOMIC DNA]</scope>
    <source>
        <strain evidence="2">AS154</strain>
    </source>
</reference>
<dbReference type="KEGG" id="emr:EMUR_00855"/>
<dbReference type="Proteomes" id="UP000018689">
    <property type="component" value="Chromosome"/>
</dbReference>
<evidence type="ECO:0000313" key="1">
    <source>
        <dbReference type="EMBL" id="AHC39668.1"/>
    </source>
</evidence>
<dbReference type="AlphaFoldDB" id="V9R8P4"/>
<dbReference type="HOGENOM" id="CLU_3327421_0_0_5"/>
<name>V9R8P4_9RICK</name>
<gene>
    <name evidence="1" type="ORF">EMUR_00855</name>
</gene>
<dbReference type="EMBL" id="CP006917">
    <property type="protein sequence ID" value="AHC39668.1"/>
    <property type="molecule type" value="Genomic_DNA"/>
</dbReference>
<accession>V9R8P4</accession>
<sequence>MLINLYHSLIGILGKSAISSKVNPAVNRDIAVILLLFG</sequence>
<dbReference type="PATRIC" id="fig|1423892.3.peg.173"/>
<protein>
    <submittedName>
        <fullName evidence="1">Uncharacterized protein</fullName>
    </submittedName>
</protein>
<evidence type="ECO:0000313" key="2">
    <source>
        <dbReference type="Proteomes" id="UP000018689"/>
    </source>
</evidence>